<proteinExistence type="predicted"/>
<evidence type="ECO:0000313" key="1">
    <source>
        <dbReference type="EMBL" id="AYV79936.1"/>
    </source>
</evidence>
<accession>A0A3G4ZYD5</accession>
<gene>
    <name evidence="1" type="ORF">Gaeavirus2_18</name>
</gene>
<sequence length="153" mass="17690">MIFERLYNNDKTVLTFHKDFNQSLDSVIFADSLQTIIFGRRFNQPLDNTNFPCTLQVIIFGSCFNQPLNIIKFPLNFRAITFGQNYKQSLDNLPCSLEKLTFYSINNNVTNLPISVTQIKITEYNVQSSIKKLLKIPYGCKVLDAHDNEIKIE</sequence>
<organism evidence="1">
    <name type="scientific">Gaeavirus sp</name>
    <dbReference type="NCBI Taxonomy" id="2487767"/>
    <lineage>
        <taxon>Viruses</taxon>
        <taxon>Varidnaviria</taxon>
        <taxon>Bamfordvirae</taxon>
        <taxon>Nucleocytoviricota</taxon>
        <taxon>Megaviricetes</taxon>
        <taxon>Imitervirales</taxon>
        <taxon>Mimiviridae</taxon>
        <taxon>Klosneuvirinae</taxon>
    </lineage>
</organism>
<dbReference type="EMBL" id="MK072200">
    <property type="protein sequence ID" value="AYV79936.1"/>
    <property type="molecule type" value="Genomic_DNA"/>
</dbReference>
<dbReference type="InterPro" id="IPR051251">
    <property type="entry name" value="STK_FNIP-Repeat"/>
</dbReference>
<dbReference type="Pfam" id="PF05725">
    <property type="entry name" value="FNIP"/>
    <property type="match status" value="2"/>
</dbReference>
<dbReference type="PANTHER" id="PTHR32134">
    <property type="entry name" value="FNIP REPEAT-CONTAINING PROTEIN"/>
    <property type="match status" value="1"/>
</dbReference>
<evidence type="ECO:0008006" key="2">
    <source>
        <dbReference type="Google" id="ProtNLM"/>
    </source>
</evidence>
<protein>
    <recommendedName>
        <fullName evidence="2">FNIP repeat-containing protein</fullName>
    </recommendedName>
</protein>
<name>A0A3G4ZYD5_9VIRU</name>
<dbReference type="InterPro" id="IPR008615">
    <property type="entry name" value="FNIP"/>
</dbReference>
<dbReference type="PANTHER" id="PTHR32134:SF169">
    <property type="entry name" value="FNIP REPEAT-CONTAINING PROTEIN-RELATED"/>
    <property type="match status" value="1"/>
</dbReference>
<reference evidence="1" key="1">
    <citation type="submission" date="2018-10" db="EMBL/GenBank/DDBJ databases">
        <title>Hidden diversity of soil giant viruses.</title>
        <authorList>
            <person name="Schulz F."/>
            <person name="Alteio L."/>
            <person name="Goudeau D."/>
            <person name="Ryan E.M."/>
            <person name="Malmstrom R.R."/>
            <person name="Blanchard J."/>
            <person name="Woyke T."/>
        </authorList>
    </citation>
    <scope>NUCLEOTIDE SEQUENCE</scope>
    <source>
        <strain evidence="1">GAV1</strain>
    </source>
</reference>